<feature type="region of interest" description="Disordered" evidence="5">
    <location>
        <begin position="1"/>
        <end position="38"/>
    </location>
</feature>
<dbReference type="InterPro" id="IPR036964">
    <property type="entry name" value="RASGEF_cat_dom_sf"/>
</dbReference>
<dbReference type="SMART" id="SM00147">
    <property type="entry name" value="RasGEF"/>
    <property type="match status" value="1"/>
</dbReference>
<feature type="domain" description="N-terminal Ras-GEF" evidence="8">
    <location>
        <begin position="749"/>
        <end position="869"/>
    </location>
</feature>
<feature type="compositionally biased region" description="Polar residues" evidence="5">
    <location>
        <begin position="574"/>
        <end position="588"/>
    </location>
</feature>
<feature type="region of interest" description="Disordered" evidence="5">
    <location>
        <begin position="338"/>
        <end position="357"/>
    </location>
</feature>
<evidence type="ECO:0000256" key="2">
    <source>
        <dbReference type="ARBA" id="ARBA00022658"/>
    </source>
</evidence>
<dbReference type="PROSITE" id="PS50002">
    <property type="entry name" value="SH3"/>
    <property type="match status" value="1"/>
</dbReference>
<dbReference type="GO" id="GO:0005085">
    <property type="term" value="F:guanyl-nucleotide exchange factor activity"/>
    <property type="evidence" value="ECO:0007669"/>
    <property type="project" value="UniProtKB-KW"/>
</dbReference>
<dbReference type="EMBL" id="JAQQPM010000005">
    <property type="protein sequence ID" value="KAK2071323.1"/>
    <property type="molecule type" value="Genomic_DNA"/>
</dbReference>
<feature type="compositionally biased region" description="Basic and acidic residues" evidence="5">
    <location>
        <begin position="649"/>
        <end position="663"/>
    </location>
</feature>
<protein>
    <submittedName>
        <fullName evidence="9">Uncharacterized protein</fullName>
    </submittedName>
</protein>
<accession>A0AAD9I5G5</accession>
<dbReference type="InterPro" id="IPR001452">
    <property type="entry name" value="SH3_domain"/>
</dbReference>
<dbReference type="PROSITE" id="PS50212">
    <property type="entry name" value="RASGEF_NTER"/>
    <property type="match status" value="1"/>
</dbReference>
<feature type="domain" description="Ras-GEF" evidence="7">
    <location>
        <begin position="929"/>
        <end position="1173"/>
    </location>
</feature>
<feature type="compositionally biased region" description="Basic and acidic residues" evidence="5">
    <location>
        <begin position="25"/>
        <end position="35"/>
    </location>
</feature>
<evidence type="ECO:0000259" key="7">
    <source>
        <dbReference type="PROSITE" id="PS50009"/>
    </source>
</evidence>
<evidence type="ECO:0000256" key="1">
    <source>
        <dbReference type="ARBA" id="ARBA00022443"/>
    </source>
</evidence>
<evidence type="ECO:0000313" key="9">
    <source>
        <dbReference type="EMBL" id="KAK2071323.1"/>
    </source>
</evidence>
<feature type="compositionally biased region" description="Low complexity" evidence="5">
    <location>
        <begin position="666"/>
        <end position="696"/>
    </location>
</feature>
<dbReference type="SMART" id="SM00229">
    <property type="entry name" value="RasGEFN"/>
    <property type="match status" value="1"/>
</dbReference>
<dbReference type="InterPro" id="IPR000651">
    <property type="entry name" value="Ras-like_Gua-exchang_fac_N"/>
</dbReference>
<dbReference type="AlphaFoldDB" id="A0AAD9I5G5"/>
<dbReference type="InterPro" id="IPR001895">
    <property type="entry name" value="RASGEF_cat_dom"/>
</dbReference>
<proteinExistence type="predicted"/>
<comment type="caution">
    <text evidence="9">The sequence shown here is derived from an EMBL/GenBank/DDBJ whole genome shotgun (WGS) entry which is preliminary data.</text>
</comment>
<evidence type="ECO:0000256" key="4">
    <source>
        <dbReference type="PROSITE-ProRule" id="PRU00192"/>
    </source>
</evidence>
<organism evidence="9 10">
    <name type="scientific">Phyllachora maydis</name>
    <dbReference type="NCBI Taxonomy" id="1825666"/>
    <lineage>
        <taxon>Eukaryota</taxon>
        <taxon>Fungi</taxon>
        <taxon>Dikarya</taxon>
        <taxon>Ascomycota</taxon>
        <taxon>Pezizomycotina</taxon>
        <taxon>Sordariomycetes</taxon>
        <taxon>Sordariomycetidae</taxon>
        <taxon>Phyllachorales</taxon>
        <taxon>Phyllachoraceae</taxon>
        <taxon>Phyllachora</taxon>
    </lineage>
</organism>
<dbReference type="GO" id="GO:0005886">
    <property type="term" value="C:plasma membrane"/>
    <property type="evidence" value="ECO:0007669"/>
    <property type="project" value="TreeGrafter"/>
</dbReference>
<dbReference type="Pfam" id="PF00617">
    <property type="entry name" value="RasGEF"/>
    <property type="match status" value="1"/>
</dbReference>
<evidence type="ECO:0000256" key="3">
    <source>
        <dbReference type="PROSITE-ProRule" id="PRU00168"/>
    </source>
</evidence>
<dbReference type="InterPro" id="IPR036028">
    <property type="entry name" value="SH3-like_dom_sf"/>
</dbReference>
<feature type="region of interest" description="Disordered" evidence="5">
    <location>
        <begin position="556"/>
        <end position="721"/>
    </location>
</feature>
<dbReference type="Pfam" id="PF00618">
    <property type="entry name" value="RasGEF_N"/>
    <property type="match status" value="1"/>
</dbReference>
<dbReference type="SMART" id="SM00326">
    <property type="entry name" value="SH3"/>
    <property type="match status" value="1"/>
</dbReference>
<keyword evidence="10" id="KW-1185">Reference proteome</keyword>
<keyword evidence="2 3" id="KW-0344">Guanine-nucleotide releasing factor</keyword>
<dbReference type="Gene3D" id="1.10.840.10">
    <property type="entry name" value="Ras guanine-nucleotide exchange factors catalytic domain"/>
    <property type="match status" value="1"/>
</dbReference>
<keyword evidence="1 4" id="KW-0728">SH3 domain</keyword>
<reference evidence="9" key="1">
    <citation type="journal article" date="2023" name="Mol. Plant Microbe Interact.">
        <title>Elucidating the Obligate Nature and Biological Capacity of an Invasive Fungal Corn Pathogen.</title>
        <authorList>
            <person name="MacCready J.S."/>
            <person name="Roggenkamp E.M."/>
            <person name="Gdanetz K."/>
            <person name="Chilvers M.I."/>
        </authorList>
    </citation>
    <scope>NUCLEOTIDE SEQUENCE</scope>
    <source>
        <strain evidence="9">PM02</strain>
    </source>
</reference>
<dbReference type="PROSITE" id="PS50009">
    <property type="entry name" value="RASGEF_CAT"/>
    <property type="match status" value="1"/>
</dbReference>
<sequence>MTRKGRISRKFSDIQVHAAIPNSGEDSRSPRRERTNAFPPVGARQVPEVAGTHDDFLPVAEALVMLSGEPMRASLLVAPLNIKSRAEKHTDGAEAILMSSQTHSQMTPSTRLQGPQEDLPPSPPVFHNFLRAVFAFEPNCATLDSAVTLPLNEGDVVLVHSIHTNGWADGTLLVSGARGWLPTNYCEAYDPEEMSNLLNALLHFWDLLQRPAVNGSEMFGNEEYIKGIIAGVRYLLDQTNCLTRESAMLQRHEALRRWRKSLLAELSSLVKSAKQLQERHKDRAHADDVNLVVDDMILKAFRIVVKGVRFLDNVDEDARARVPAVKVMATVLEEASAPAAGTRAGGDSAQTTAAPDSRLLSAGHAHRLSVNRLSMTISHRLSLAGPSPFSHAQNLVSERLSSCHDTFLSHLGSFIGRLQLQSQSRPQLAFAVKQSASSGIQLLVVVDVVCAHSLTSVEALDRSRSAMYNRIRDLVLTARDVLTASGPEMDDVIPPHDNARLLGAATGCVKVTGECVAKTKWVIEKIGDFEYDFGSGNLGIDMDMSVLDAFPHEKATAADSATVDESTVSEDAPTRSTTSTANSCSPSRSVPLDVGKPLPDPPFLFLPDGGTNREDTAQGPSSPASLRPQLPPLPRLSTTLLPAEYYSPTERRVSRDSDVRSTRAESLTASSSGSASTYVSRDSESSLMSQTSMTSTRATTPDHGSAPRHKPSLSDLSATGRSCHADEVDDMVESKILERTFAHELVFNKEGQVTGGSLAALVERLTIHESTPDAVFVTTFYLTFRLFCTPREFTEALIDRFDYVGETPHIAGPVRLRTYNVFKGWLESHWQHETDHEALSLILPFARFTLGAVLPSAGRRLLELSDKVSLNTSSLGPRLLLLRGKTNTATAHYSPPDTPLPLVLLTKSQANLLASWKAGGSSPSIQDFDQLELARQLTIMQMAVFCRITPEELLGSKWTKRGGVGAPNVKAMSSFTTGLSIFVAETILNHEEIKKRAAIVKHWIKVANQCLALYNYDAVMAINCALTDTSIKRLRITWDHVGSKRKEMLKGLQSIVDLGQNYKTLRARLHDQAPPCLPFLGMFLTDLTFVDVGNPATKTTETGLTVINFDKHARTAKSIGELQRFQIPYRLADAPDLQTWLQAQLTRVCERDGRPGANAQAMHYRRSLMLEPRGPPAPARTPVEPAPGVFSWMRGTSSHPSHAAVPSQI</sequence>
<feature type="domain" description="SH3" evidence="6">
    <location>
        <begin position="125"/>
        <end position="191"/>
    </location>
</feature>
<dbReference type="InterPro" id="IPR023578">
    <property type="entry name" value="Ras_GEF_dom_sf"/>
</dbReference>
<dbReference type="Proteomes" id="UP001217918">
    <property type="component" value="Unassembled WGS sequence"/>
</dbReference>
<dbReference type="GO" id="GO:0007265">
    <property type="term" value="P:Ras protein signal transduction"/>
    <property type="evidence" value="ECO:0007669"/>
    <property type="project" value="TreeGrafter"/>
</dbReference>
<dbReference type="SUPFAM" id="SSF48366">
    <property type="entry name" value="Ras GEF"/>
    <property type="match status" value="1"/>
</dbReference>
<gene>
    <name evidence="9" type="ORF">P8C59_005757</name>
</gene>
<dbReference type="PANTHER" id="PTHR23113">
    <property type="entry name" value="GUANINE NUCLEOTIDE EXCHANGE FACTOR"/>
    <property type="match status" value="1"/>
</dbReference>
<dbReference type="Gene3D" id="1.20.870.10">
    <property type="entry name" value="Son of sevenless (SoS) protein Chain: S domain 1"/>
    <property type="match status" value="1"/>
</dbReference>
<name>A0AAD9I5G5_9PEZI</name>
<dbReference type="PANTHER" id="PTHR23113:SF354">
    <property type="entry name" value="BUD SITE SELECTION PROTEIN 5"/>
    <property type="match status" value="1"/>
</dbReference>
<dbReference type="InterPro" id="IPR008937">
    <property type="entry name" value="Ras-like_GEF"/>
</dbReference>
<evidence type="ECO:0000259" key="6">
    <source>
        <dbReference type="PROSITE" id="PS50002"/>
    </source>
</evidence>
<evidence type="ECO:0000256" key="5">
    <source>
        <dbReference type="SAM" id="MobiDB-lite"/>
    </source>
</evidence>
<evidence type="ECO:0000259" key="8">
    <source>
        <dbReference type="PROSITE" id="PS50212"/>
    </source>
</evidence>
<dbReference type="CDD" id="cd00155">
    <property type="entry name" value="RasGEF"/>
    <property type="match status" value="1"/>
</dbReference>
<dbReference type="Gene3D" id="2.30.30.40">
    <property type="entry name" value="SH3 Domains"/>
    <property type="match status" value="1"/>
</dbReference>
<dbReference type="SUPFAM" id="SSF50044">
    <property type="entry name" value="SH3-domain"/>
    <property type="match status" value="1"/>
</dbReference>
<evidence type="ECO:0000313" key="10">
    <source>
        <dbReference type="Proteomes" id="UP001217918"/>
    </source>
</evidence>
<dbReference type="CDD" id="cd06224">
    <property type="entry name" value="REM"/>
    <property type="match status" value="1"/>
</dbReference>